<evidence type="ECO:0000313" key="3">
    <source>
        <dbReference type="EnsemblPlants" id="EMT16942"/>
    </source>
</evidence>
<sequence length="785" mass="87444">MWFGESESNICDLFYKARQSVSWVLFFDKLDSITVKRGNDVGRVTLLDSFSTATSYAKSACPDPINNSKPPEILSKNYPDARSGFDRVQRVAAGEAMASLNAKASTGHLRVYGPALHDYGAPLMKDRDQEASLLLLKIRHHYEEALGRLTFRWLSDVCLGVCVGLLDPVSNIIASTLLAAAEAPVDTGGPTAVDGPRLRDMERRSLDGLVAFLTCFFPYLADWEAVRYLLLAEADPIVAARIVIEYRGVRCFREGSAAARGALKLALHCAMVAAKHPCPSQLADAWLSLSSSLNNVVPLLSGVQPNFPRDILHSFHTLVKETAHSPCPPPDGSLVRPWKLAARCRKHAPKLTYRHSWSLTRVLLDTIHGFYLQALARLPVGYHRSLLDAGHCYGPFDPVSNIIVNTIWYQATFPPLSQQDELDIVSTLCLMRIEARSFYGLVSFLCTCYQDLDTDQAIRFLLDTALNLSATKHCSSVKEEQEAYRAAAIAAWHPRPDAQAGFLSSLKAMLVAPHVLSLLQDGGQYQLSSQCVHQIHTLLCSEYHSIVCVPTHQQRPAPISERQFHFTMSEGRKQRRTHRRISAKVKAALRRYEKQNSGHSYQLHVVCGVNECVSGPDNCEGSGLKPGLDPNDDYYHHTHANFLATRNVAGIVSAPVLFFAELSNHDDDQDSQLLCCPVDLPPPGAAGLVRCLFCEHQGIRIVHPALERFHGHAAEFEKMVRGENLYNNDYYPEGDIEPYTNHQILKHSEYVAKWVHDGLDEDCMYLGSNDFNIEEDESEEVDDLE</sequence>
<reference evidence="3" key="1">
    <citation type="submission" date="2015-06" db="UniProtKB">
        <authorList>
            <consortium name="EnsemblPlants"/>
        </authorList>
    </citation>
    <scope>IDENTIFICATION</scope>
</reference>
<name>N1QZZ2_AEGTA</name>
<dbReference type="Pfam" id="PF12274">
    <property type="entry name" value="DUF3615"/>
    <property type="match status" value="1"/>
</dbReference>
<feature type="domain" description="PIR2-like helical" evidence="2">
    <location>
        <begin position="365"/>
        <end position="471"/>
    </location>
</feature>
<dbReference type="AlphaFoldDB" id="N1QZZ2"/>
<dbReference type="PANTHER" id="PTHR33120:SF49">
    <property type="entry name" value="PIR2-LIKE HELICAL DOMAIN-CONTAINING PROTEIN"/>
    <property type="match status" value="1"/>
</dbReference>
<evidence type="ECO:0000259" key="1">
    <source>
        <dbReference type="Pfam" id="PF12274"/>
    </source>
</evidence>
<dbReference type="Pfam" id="PF20235">
    <property type="entry name" value="PIR2-like_helical"/>
    <property type="match status" value="2"/>
</dbReference>
<protein>
    <submittedName>
        <fullName evidence="3">Uncharacterized protein</fullName>
    </submittedName>
</protein>
<dbReference type="PANTHER" id="PTHR33120">
    <property type="entry name" value="EXPRESSED PROTEIN-RELATED"/>
    <property type="match status" value="1"/>
</dbReference>
<dbReference type="InterPro" id="IPR046527">
    <property type="entry name" value="PIR2-like_helical"/>
</dbReference>
<dbReference type="InterPro" id="IPR022059">
    <property type="entry name" value="DUF3615"/>
</dbReference>
<feature type="domain" description="PIR2-like helical" evidence="2">
    <location>
        <begin position="137"/>
        <end position="242"/>
    </location>
</feature>
<organism evidence="3">
    <name type="scientific">Aegilops tauschii</name>
    <name type="common">Tausch's goatgrass</name>
    <name type="synonym">Aegilops squarrosa</name>
    <dbReference type="NCBI Taxonomy" id="37682"/>
    <lineage>
        <taxon>Eukaryota</taxon>
        <taxon>Viridiplantae</taxon>
        <taxon>Streptophyta</taxon>
        <taxon>Embryophyta</taxon>
        <taxon>Tracheophyta</taxon>
        <taxon>Spermatophyta</taxon>
        <taxon>Magnoliopsida</taxon>
        <taxon>Liliopsida</taxon>
        <taxon>Poales</taxon>
        <taxon>Poaceae</taxon>
        <taxon>BOP clade</taxon>
        <taxon>Pooideae</taxon>
        <taxon>Triticodae</taxon>
        <taxon>Triticeae</taxon>
        <taxon>Triticinae</taxon>
        <taxon>Aegilops</taxon>
    </lineage>
</organism>
<dbReference type="EnsemblPlants" id="EMT16942">
    <property type="protein sequence ID" value="EMT16942"/>
    <property type="gene ID" value="F775_06723"/>
</dbReference>
<evidence type="ECO:0000259" key="2">
    <source>
        <dbReference type="Pfam" id="PF20235"/>
    </source>
</evidence>
<dbReference type="Gene3D" id="3.40.50.300">
    <property type="entry name" value="P-loop containing nucleotide triphosphate hydrolases"/>
    <property type="match status" value="1"/>
</dbReference>
<accession>N1QZZ2</accession>
<proteinExistence type="predicted"/>
<feature type="domain" description="DUF3615" evidence="1">
    <location>
        <begin position="585"/>
        <end position="704"/>
    </location>
</feature>
<dbReference type="InterPro" id="IPR027417">
    <property type="entry name" value="P-loop_NTPase"/>
</dbReference>